<name>A0ABM6H5J5_9ACTN</name>
<accession>A0ABM6H5J5</accession>
<evidence type="ECO:0000313" key="1">
    <source>
        <dbReference type="EMBL" id="APY91318.1"/>
    </source>
</evidence>
<evidence type="ECO:0008006" key="3">
    <source>
        <dbReference type="Google" id="ProtNLM"/>
    </source>
</evidence>
<dbReference type="Gene3D" id="1.10.260.40">
    <property type="entry name" value="lambda repressor-like DNA-binding domains"/>
    <property type="match status" value="1"/>
</dbReference>
<dbReference type="CDD" id="cd00093">
    <property type="entry name" value="HTH_XRE"/>
    <property type="match status" value="1"/>
</dbReference>
<organism evidence="1 2">
    <name type="scientific">Streptomyces alfalfae</name>
    <dbReference type="NCBI Taxonomy" id="1642299"/>
    <lineage>
        <taxon>Bacteria</taxon>
        <taxon>Bacillati</taxon>
        <taxon>Actinomycetota</taxon>
        <taxon>Actinomycetes</taxon>
        <taxon>Kitasatosporales</taxon>
        <taxon>Streptomycetaceae</taxon>
        <taxon>Streptomyces</taxon>
    </lineage>
</organism>
<dbReference type="InterPro" id="IPR010982">
    <property type="entry name" value="Lambda_DNA-bd_dom_sf"/>
</dbReference>
<dbReference type="InterPro" id="IPR001387">
    <property type="entry name" value="Cro/C1-type_HTH"/>
</dbReference>
<proteinExistence type="predicted"/>
<dbReference type="Proteomes" id="UP000187191">
    <property type="component" value="Chromosome"/>
</dbReference>
<protein>
    <recommendedName>
        <fullName evidence="3">XRE family transcriptional regulator</fullName>
    </recommendedName>
</protein>
<gene>
    <name evidence="1" type="ORF">A7J05_33420</name>
</gene>
<sequence>MRGLDPRDPEATFADVLRRALRQRGLSLERICDRLHAQGISVSPATLSHWQRGRSQPERPQSLRAIDALEPMLGLLPGTLRSLLGPHRPRGRALPHDPAAVRGVYGERSDLEQALGEAFPYFNSDTQALVTHETVTLDEHRAIREITVTTVLRAVRDGARQLTVVHFLDAPPDDAVDVVVRSGELADRRFLPELRSVLADISFGRPLARNDTAVVEYTVHVGPSLTTSYCHERRIRESLRTYLLHVRFHPLATPASCHYFYRERLDGEARQRHRVLLDTSHTAHLLPAKCPPGVYGLEWQWD</sequence>
<reference evidence="1 2" key="1">
    <citation type="submission" date="2016-05" db="EMBL/GenBank/DDBJ databases">
        <authorList>
            <person name="Gu J."/>
        </authorList>
    </citation>
    <scope>NUCLEOTIDE SEQUENCE [LARGE SCALE GENOMIC DNA]</scope>
    <source>
        <strain evidence="1 2">ACCC40021</strain>
    </source>
</reference>
<dbReference type="EMBL" id="CP015588">
    <property type="protein sequence ID" value="APY91318.1"/>
    <property type="molecule type" value="Genomic_DNA"/>
</dbReference>
<keyword evidence="2" id="KW-1185">Reference proteome</keyword>
<evidence type="ECO:0000313" key="2">
    <source>
        <dbReference type="Proteomes" id="UP000187191"/>
    </source>
</evidence>